<dbReference type="GO" id="GO:0051287">
    <property type="term" value="F:NAD binding"/>
    <property type="evidence" value="ECO:0007669"/>
    <property type="project" value="InterPro"/>
</dbReference>
<dbReference type="Gene3D" id="3.40.50.720">
    <property type="entry name" value="NAD(P)-binding Rossmann-like Domain"/>
    <property type="match status" value="1"/>
</dbReference>
<dbReference type="Pfam" id="PF14833">
    <property type="entry name" value="NAD_binding_11"/>
    <property type="match status" value="1"/>
</dbReference>
<organism evidence="7 8">
    <name type="scientific">Iocasia fonsfrigidae</name>
    <dbReference type="NCBI Taxonomy" id="2682810"/>
    <lineage>
        <taxon>Bacteria</taxon>
        <taxon>Bacillati</taxon>
        <taxon>Bacillota</taxon>
        <taxon>Clostridia</taxon>
        <taxon>Halanaerobiales</taxon>
        <taxon>Halanaerobiaceae</taxon>
        <taxon>Iocasia</taxon>
    </lineage>
</organism>
<feature type="domain" description="6-phosphogluconate dehydrogenase NADP-binding" evidence="5">
    <location>
        <begin position="3"/>
        <end position="160"/>
    </location>
</feature>
<evidence type="ECO:0000256" key="4">
    <source>
        <dbReference type="PIRSR" id="PIRSR000103-1"/>
    </source>
</evidence>
<dbReference type="InterPro" id="IPR008927">
    <property type="entry name" value="6-PGluconate_DH-like_C_sf"/>
</dbReference>
<dbReference type="InterPro" id="IPR015815">
    <property type="entry name" value="HIBADH-related"/>
</dbReference>
<comment type="similarity">
    <text evidence="1">Belongs to the HIBADH-related family.</text>
</comment>
<proteinExistence type="inferred from homology"/>
<gene>
    <name evidence="7" type="ORF">GM661_18300</name>
</gene>
<sequence length="287" mass="31307">MKKIGFIGLGIMGESMCANILKKRDEKVIVFDIKEEKIKRLVQLGAIAASSAKEVGEKADVIISMVPKSEHVKAVGQELLPVLSANKIWIDMSTIKPAVSKELAAKVRETGAVMIDAPVVKSKSAAIDGTLGIYVGGDKKSYQKIEDILLCMGQDIIYLGDNGAGLVMKICHNMLVGQIQNAVNEMITLANKANIEIDDFITAISYGGGQNFYLDTKGKNIKQQDFTTAFSIKNMSKDVSIAKDLIEEFNLTLPGTEIVHTIYQEAMEANYGKEDFSATIKVVQNRN</sequence>
<dbReference type="SUPFAM" id="SSF48179">
    <property type="entry name" value="6-phosphogluconate dehydrogenase C-terminal domain-like"/>
    <property type="match status" value="1"/>
</dbReference>
<dbReference type="KEGG" id="ifn:GM661_18300"/>
<dbReference type="InterPro" id="IPR029154">
    <property type="entry name" value="HIBADH-like_NADP-bd"/>
</dbReference>
<dbReference type="PANTHER" id="PTHR22981">
    <property type="entry name" value="3-HYDROXYISOBUTYRATE DEHYDROGENASE-RELATED"/>
    <property type="match status" value="1"/>
</dbReference>
<evidence type="ECO:0000256" key="2">
    <source>
        <dbReference type="ARBA" id="ARBA00023002"/>
    </source>
</evidence>
<dbReference type="PANTHER" id="PTHR22981:SF7">
    <property type="entry name" value="3-HYDROXYISOBUTYRATE DEHYDROGENASE, MITOCHONDRIAL"/>
    <property type="match status" value="1"/>
</dbReference>
<evidence type="ECO:0000256" key="3">
    <source>
        <dbReference type="ARBA" id="ARBA00023027"/>
    </source>
</evidence>
<name>A0A8A7KDA7_9FIRM</name>
<feature type="active site" evidence="4">
    <location>
        <position position="169"/>
    </location>
</feature>
<dbReference type="AlphaFoldDB" id="A0A8A7KDA7"/>
<keyword evidence="3" id="KW-0520">NAD</keyword>
<dbReference type="InterPro" id="IPR006115">
    <property type="entry name" value="6PGDH_NADP-bd"/>
</dbReference>
<dbReference type="Pfam" id="PF03446">
    <property type="entry name" value="NAD_binding_2"/>
    <property type="match status" value="1"/>
</dbReference>
<evidence type="ECO:0000313" key="8">
    <source>
        <dbReference type="Proteomes" id="UP000665020"/>
    </source>
</evidence>
<protein>
    <submittedName>
        <fullName evidence="7">Prephenate dehydrogenase/arogenate dehydrogenase family protein</fullName>
    </submittedName>
</protein>
<evidence type="ECO:0000259" key="5">
    <source>
        <dbReference type="Pfam" id="PF03446"/>
    </source>
</evidence>
<accession>A0A8A7KDA7</accession>
<evidence type="ECO:0000259" key="6">
    <source>
        <dbReference type="Pfam" id="PF14833"/>
    </source>
</evidence>
<dbReference type="EMBL" id="CP046640">
    <property type="protein sequence ID" value="QTL99766.1"/>
    <property type="molecule type" value="Genomic_DNA"/>
</dbReference>
<dbReference type="GO" id="GO:0016616">
    <property type="term" value="F:oxidoreductase activity, acting on the CH-OH group of donors, NAD or NADP as acceptor"/>
    <property type="evidence" value="ECO:0007669"/>
    <property type="project" value="TreeGrafter"/>
</dbReference>
<dbReference type="GO" id="GO:0050661">
    <property type="term" value="F:NADP binding"/>
    <property type="evidence" value="ECO:0007669"/>
    <property type="project" value="InterPro"/>
</dbReference>
<dbReference type="PIRSF" id="PIRSF000103">
    <property type="entry name" value="HIBADH"/>
    <property type="match status" value="1"/>
</dbReference>
<evidence type="ECO:0000313" key="7">
    <source>
        <dbReference type="EMBL" id="QTL99766.1"/>
    </source>
</evidence>
<dbReference type="InterPro" id="IPR036291">
    <property type="entry name" value="NAD(P)-bd_dom_sf"/>
</dbReference>
<dbReference type="SUPFAM" id="SSF51735">
    <property type="entry name" value="NAD(P)-binding Rossmann-fold domains"/>
    <property type="match status" value="1"/>
</dbReference>
<dbReference type="InterPro" id="IPR013328">
    <property type="entry name" value="6PGD_dom2"/>
</dbReference>
<dbReference type="RefSeq" id="WP_230868095.1">
    <property type="nucleotide sequence ID" value="NZ_CP046640.1"/>
</dbReference>
<reference evidence="7" key="1">
    <citation type="submission" date="2019-12" db="EMBL/GenBank/DDBJ databases">
        <authorList>
            <person name="zhang j."/>
            <person name="sun C.M."/>
        </authorList>
    </citation>
    <scope>NUCLEOTIDE SEQUENCE</scope>
    <source>
        <strain evidence="7">NS-1</strain>
    </source>
</reference>
<keyword evidence="2" id="KW-0560">Oxidoreductase</keyword>
<keyword evidence="8" id="KW-1185">Reference proteome</keyword>
<feature type="domain" description="3-hydroxyisobutyrate dehydrogenase-like NAD-binding" evidence="6">
    <location>
        <begin position="163"/>
        <end position="282"/>
    </location>
</feature>
<evidence type="ECO:0000256" key="1">
    <source>
        <dbReference type="ARBA" id="ARBA00009080"/>
    </source>
</evidence>
<dbReference type="Gene3D" id="1.10.1040.10">
    <property type="entry name" value="N-(1-d-carboxylethyl)-l-norvaline Dehydrogenase, domain 2"/>
    <property type="match status" value="1"/>
</dbReference>
<dbReference type="Proteomes" id="UP000665020">
    <property type="component" value="Chromosome"/>
</dbReference>